<protein>
    <submittedName>
        <fullName evidence="2">Uncharacterized protein</fullName>
    </submittedName>
</protein>
<dbReference type="InterPro" id="IPR038595">
    <property type="entry name" value="LOR_sf"/>
</dbReference>
<dbReference type="AlphaFoldDB" id="A0ABD3QHG2"/>
<dbReference type="Proteomes" id="UP001530315">
    <property type="component" value="Unassembled WGS sequence"/>
</dbReference>
<keyword evidence="3" id="KW-1185">Reference proteome</keyword>
<accession>A0ABD3QHG2</accession>
<comment type="similarity">
    <text evidence="1">Belongs to the LOR family.</text>
</comment>
<evidence type="ECO:0000313" key="3">
    <source>
        <dbReference type="Proteomes" id="UP001530315"/>
    </source>
</evidence>
<evidence type="ECO:0000256" key="1">
    <source>
        <dbReference type="ARBA" id="ARBA00005437"/>
    </source>
</evidence>
<reference evidence="2 3" key="1">
    <citation type="submission" date="2024-10" db="EMBL/GenBank/DDBJ databases">
        <title>Updated reference genomes for cyclostephanoid diatoms.</title>
        <authorList>
            <person name="Roberts W.R."/>
            <person name="Alverson A.J."/>
        </authorList>
    </citation>
    <scope>NUCLEOTIDE SEQUENCE [LARGE SCALE GENOMIC DNA]</scope>
    <source>
        <strain evidence="2 3">AJA276-08</strain>
    </source>
</reference>
<dbReference type="SUPFAM" id="SSF54518">
    <property type="entry name" value="Tubby C-terminal domain-like"/>
    <property type="match status" value="1"/>
</dbReference>
<gene>
    <name evidence="2" type="ORF">ACHAW5_006579</name>
</gene>
<name>A0ABD3QHG2_9STRA</name>
<dbReference type="EMBL" id="JALLAZ020000246">
    <property type="protein sequence ID" value="KAL3799597.1"/>
    <property type="molecule type" value="Genomic_DNA"/>
</dbReference>
<dbReference type="InterPro" id="IPR025659">
    <property type="entry name" value="Tubby-like_C"/>
</dbReference>
<dbReference type="InterPro" id="IPR007612">
    <property type="entry name" value="LOR"/>
</dbReference>
<dbReference type="PANTHER" id="PTHR31087:SF161">
    <property type="entry name" value="TUBBY C 2 FAMILY PROTEIN"/>
    <property type="match status" value="1"/>
</dbReference>
<sequence length="196" mass="20844">MSNHALIAPQFVAAGPTTLVLKEKKGLSLSGDSGKINDANGNLMFKIDANLLTISERRTLEDASGTKIGTVRVKKTPGLHMTYYLGTMSDDKKCAVKMKGLMNPTKCDADIYHGDTVIGEASGNWRAKSFTISLGGRQAAKVSRKTGLMGRVLDADSYIIEIEGATTVVVAASGGGSIAIGRLLDDDRDNVFLFTM</sequence>
<proteinExistence type="inferred from homology"/>
<evidence type="ECO:0000313" key="2">
    <source>
        <dbReference type="EMBL" id="KAL3799597.1"/>
    </source>
</evidence>
<comment type="caution">
    <text evidence="2">The sequence shown here is derived from an EMBL/GenBank/DDBJ whole genome shotgun (WGS) entry which is preliminary data.</text>
</comment>
<organism evidence="2 3">
    <name type="scientific">Stephanodiscus triporus</name>
    <dbReference type="NCBI Taxonomy" id="2934178"/>
    <lineage>
        <taxon>Eukaryota</taxon>
        <taxon>Sar</taxon>
        <taxon>Stramenopiles</taxon>
        <taxon>Ochrophyta</taxon>
        <taxon>Bacillariophyta</taxon>
        <taxon>Coscinodiscophyceae</taxon>
        <taxon>Thalassiosirophycidae</taxon>
        <taxon>Stephanodiscales</taxon>
        <taxon>Stephanodiscaceae</taxon>
        <taxon>Stephanodiscus</taxon>
    </lineage>
</organism>
<dbReference type="Pfam" id="PF04525">
    <property type="entry name" value="LOR"/>
    <property type="match status" value="1"/>
</dbReference>
<dbReference type="PANTHER" id="PTHR31087">
    <property type="match status" value="1"/>
</dbReference>
<dbReference type="Gene3D" id="2.40.160.200">
    <property type="entry name" value="LURP1-related"/>
    <property type="match status" value="1"/>
</dbReference>